<organism evidence="1">
    <name type="scientific">Podoviridae sp. ctaNW81</name>
    <dbReference type="NCBI Taxonomy" id="2826562"/>
    <lineage>
        <taxon>Viruses</taxon>
        <taxon>Duplodnaviria</taxon>
        <taxon>Heunggongvirae</taxon>
        <taxon>Uroviricota</taxon>
        <taxon>Caudoviricetes</taxon>
    </lineage>
</organism>
<evidence type="ECO:0000313" key="1">
    <source>
        <dbReference type="EMBL" id="DAD77474.1"/>
    </source>
</evidence>
<reference evidence="1" key="1">
    <citation type="journal article" date="2021" name="Proc. Natl. Acad. Sci. U.S.A.">
        <title>A Catalog of Tens of Thousands of Viruses from Human Metagenomes Reveals Hidden Associations with Chronic Diseases.</title>
        <authorList>
            <person name="Tisza M.J."/>
            <person name="Buck C.B."/>
        </authorList>
    </citation>
    <scope>NUCLEOTIDE SEQUENCE</scope>
    <source>
        <strain evidence="1">CtaNW81</strain>
    </source>
</reference>
<name>A0A8S5M5H1_9CAUD</name>
<protein>
    <submittedName>
        <fullName evidence="1">Uncharacterized protein</fullName>
    </submittedName>
</protein>
<accession>A0A8S5M5H1</accession>
<proteinExistence type="predicted"/>
<dbReference type="EMBL" id="BK014826">
    <property type="protein sequence ID" value="DAD77474.1"/>
    <property type="molecule type" value="Genomic_DNA"/>
</dbReference>
<sequence>MEKLNNIAGQQYALTCPHTHIDIHYCKEYNYEITKADDIYHIYYIDDSSRLYVGFYFSDLYFVPAAKYRHNLRNSYPSFIRTFRMLLENIVENKFDTRMEVYYERV</sequence>